<dbReference type="PANTHER" id="PTHR46564">
    <property type="entry name" value="TRANSPOSASE"/>
    <property type="match status" value="1"/>
</dbReference>
<dbReference type="AlphaFoldDB" id="A0A1M7A4T0"/>
<dbReference type="Gene3D" id="3.30.420.10">
    <property type="entry name" value="Ribonuclease H-like superfamily/Ribonuclease H"/>
    <property type="match status" value="1"/>
</dbReference>
<dbReference type="InterPro" id="IPR047655">
    <property type="entry name" value="Transpos_IS630-like"/>
</dbReference>
<dbReference type="PANTHER" id="PTHR46564:SF1">
    <property type="entry name" value="TRANSPOSASE"/>
    <property type="match status" value="1"/>
</dbReference>
<evidence type="ECO:0000313" key="4">
    <source>
        <dbReference type="EMBL" id="SHL37629.1"/>
    </source>
</evidence>
<evidence type="ECO:0000259" key="2">
    <source>
        <dbReference type="Pfam" id="PF13518"/>
    </source>
</evidence>
<name>A0A1M7A4T0_9BACT</name>
<dbReference type="NCBIfam" id="NF033545">
    <property type="entry name" value="transpos_IS630"/>
    <property type="match status" value="1"/>
</dbReference>
<evidence type="ECO:0000259" key="1">
    <source>
        <dbReference type="Pfam" id="PF13358"/>
    </source>
</evidence>
<sequence>MEKDDARKNVQSLLEKRKTIVKMKKAGFKKSKIAETCGVSRPMVDAVLSLYEKGGMNALKPKTRGRKEREKRLLSANQESEIQKLIRDKRPEQLKFKFALWTREAVAELVRSKFGVKLAKRTVGDYLKRWNFTPQKPIVRAYEQNPEAVKKWLEEEYPKIKADAVCENAEIHWADETAIVNTDVRGRSYAPCGQTPVVKAPGCRERFSMISAVNNRGKCHWMMIDGAFDATKLIDFMTALVKDVYADGKGKKVFLVMDNLRVHHSKPVKEWLEANTDKISVFYLPSYSPELNPDERLNADLKHEISSNAPARTREKLRSHAESHMKMVSNSPERVIKYFGDKHVSYAA</sequence>
<dbReference type="InterPro" id="IPR009057">
    <property type="entry name" value="Homeodomain-like_sf"/>
</dbReference>
<feature type="domain" description="Tc1-like transposase DDE" evidence="1">
    <location>
        <begin position="171"/>
        <end position="318"/>
    </location>
</feature>
<dbReference type="RefSeq" id="WP_073306514.1">
    <property type="nucleotide sequence ID" value="NZ_FRAW01000091.1"/>
</dbReference>
<gene>
    <name evidence="4" type="ORF">SAMN05720469_1911</name>
</gene>
<keyword evidence="5" id="KW-1185">Reference proteome</keyword>
<dbReference type="InterPro" id="IPR036397">
    <property type="entry name" value="RNaseH_sf"/>
</dbReference>
<dbReference type="EMBL" id="FRAW01000091">
    <property type="protein sequence ID" value="SHL37629.1"/>
    <property type="molecule type" value="Genomic_DNA"/>
</dbReference>
<reference evidence="5" key="1">
    <citation type="submission" date="2016-11" db="EMBL/GenBank/DDBJ databases">
        <authorList>
            <person name="Varghese N."/>
            <person name="Submissions S."/>
        </authorList>
    </citation>
    <scope>NUCLEOTIDE SEQUENCE [LARGE SCALE GENOMIC DNA]</scope>
    <source>
        <strain evidence="5">UWOS</strain>
    </source>
</reference>
<protein>
    <submittedName>
        <fullName evidence="4">Transposase</fullName>
    </submittedName>
</protein>
<dbReference type="GO" id="GO:0003676">
    <property type="term" value="F:nucleic acid binding"/>
    <property type="evidence" value="ECO:0007669"/>
    <property type="project" value="InterPro"/>
</dbReference>
<evidence type="ECO:0000259" key="3">
    <source>
        <dbReference type="Pfam" id="PF13592"/>
    </source>
</evidence>
<dbReference type="InterPro" id="IPR025959">
    <property type="entry name" value="Winged_HTH_dom"/>
</dbReference>
<organism evidence="4 5">
    <name type="scientific">Fibrobacter intestinalis</name>
    <dbReference type="NCBI Taxonomy" id="28122"/>
    <lineage>
        <taxon>Bacteria</taxon>
        <taxon>Pseudomonadati</taxon>
        <taxon>Fibrobacterota</taxon>
        <taxon>Fibrobacteria</taxon>
        <taxon>Fibrobacterales</taxon>
        <taxon>Fibrobacteraceae</taxon>
        <taxon>Fibrobacter</taxon>
    </lineage>
</organism>
<accession>A0A1M7A4T0</accession>
<dbReference type="Pfam" id="PF13592">
    <property type="entry name" value="HTH_33"/>
    <property type="match status" value="1"/>
</dbReference>
<dbReference type="Proteomes" id="UP000184275">
    <property type="component" value="Unassembled WGS sequence"/>
</dbReference>
<proteinExistence type="predicted"/>
<feature type="domain" description="Insertion element IS150 protein InsJ-like helix-turn-helix" evidence="2">
    <location>
        <begin position="17"/>
        <end position="67"/>
    </location>
</feature>
<dbReference type="Pfam" id="PF13518">
    <property type="entry name" value="HTH_28"/>
    <property type="match status" value="1"/>
</dbReference>
<dbReference type="Pfam" id="PF13358">
    <property type="entry name" value="DDE_3"/>
    <property type="match status" value="1"/>
</dbReference>
<dbReference type="SUPFAM" id="SSF46689">
    <property type="entry name" value="Homeodomain-like"/>
    <property type="match status" value="1"/>
</dbReference>
<evidence type="ECO:0000313" key="5">
    <source>
        <dbReference type="Proteomes" id="UP000184275"/>
    </source>
</evidence>
<dbReference type="InterPro" id="IPR055247">
    <property type="entry name" value="InsJ-like_HTH"/>
</dbReference>
<feature type="domain" description="Winged helix-turn helix" evidence="3">
    <location>
        <begin position="98"/>
        <end position="156"/>
    </location>
</feature>
<dbReference type="InterPro" id="IPR038717">
    <property type="entry name" value="Tc1-like_DDE_dom"/>
</dbReference>